<protein>
    <submittedName>
        <fullName evidence="1">Uncharacterized protein</fullName>
    </submittedName>
</protein>
<sequence>QSKTLDYPGANMRIHRIVVSLPEMSKVSA</sequence>
<feature type="non-terminal residue" evidence="1">
    <location>
        <position position="1"/>
    </location>
</feature>
<comment type="caution">
    <text evidence="1">The sequence shown here is derived from an EMBL/GenBank/DDBJ whole genome shotgun (WGS) entry which is preliminary data.</text>
</comment>
<accession>X0TVH7</accession>
<evidence type="ECO:0000313" key="1">
    <source>
        <dbReference type="EMBL" id="GAF92147.1"/>
    </source>
</evidence>
<gene>
    <name evidence="1" type="ORF">S01H1_24226</name>
</gene>
<proteinExistence type="predicted"/>
<dbReference type="AlphaFoldDB" id="X0TVH7"/>
<reference evidence="1" key="1">
    <citation type="journal article" date="2014" name="Front. Microbiol.">
        <title>High frequency of phylogenetically diverse reductive dehalogenase-homologous genes in deep subseafloor sedimentary metagenomes.</title>
        <authorList>
            <person name="Kawai M."/>
            <person name="Futagami T."/>
            <person name="Toyoda A."/>
            <person name="Takaki Y."/>
            <person name="Nishi S."/>
            <person name="Hori S."/>
            <person name="Arai W."/>
            <person name="Tsubouchi T."/>
            <person name="Morono Y."/>
            <person name="Uchiyama I."/>
            <person name="Ito T."/>
            <person name="Fujiyama A."/>
            <person name="Inagaki F."/>
            <person name="Takami H."/>
        </authorList>
    </citation>
    <scope>NUCLEOTIDE SEQUENCE</scope>
    <source>
        <strain evidence="1">Expedition CK06-06</strain>
    </source>
</reference>
<organism evidence="1">
    <name type="scientific">marine sediment metagenome</name>
    <dbReference type="NCBI Taxonomy" id="412755"/>
    <lineage>
        <taxon>unclassified sequences</taxon>
        <taxon>metagenomes</taxon>
        <taxon>ecological metagenomes</taxon>
    </lineage>
</organism>
<dbReference type="EMBL" id="BARS01014311">
    <property type="protein sequence ID" value="GAF92147.1"/>
    <property type="molecule type" value="Genomic_DNA"/>
</dbReference>
<name>X0TVH7_9ZZZZ</name>